<feature type="chain" id="PRO_5047109283" evidence="1">
    <location>
        <begin position="23"/>
        <end position="242"/>
    </location>
</feature>
<comment type="caution">
    <text evidence="2">The sequence shown here is derived from an EMBL/GenBank/DDBJ whole genome shotgun (WGS) entry which is preliminary data.</text>
</comment>
<name>A0ABW5KKI5_9SPHI</name>
<gene>
    <name evidence="2" type="ORF">ACFSR5_13965</name>
</gene>
<protein>
    <submittedName>
        <fullName evidence="2">Uncharacterized protein</fullName>
    </submittedName>
</protein>
<evidence type="ECO:0000313" key="3">
    <source>
        <dbReference type="Proteomes" id="UP001597545"/>
    </source>
</evidence>
<proteinExistence type="predicted"/>
<accession>A0ABW5KKI5</accession>
<keyword evidence="1" id="KW-0732">Signal</keyword>
<evidence type="ECO:0000313" key="2">
    <source>
        <dbReference type="EMBL" id="MFD2548754.1"/>
    </source>
</evidence>
<keyword evidence="3" id="KW-1185">Reference proteome</keyword>
<dbReference type="EMBL" id="JBHULR010000005">
    <property type="protein sequence ID" value="MFD2548754.1"/>
    <property type="molecule type" value="Genomic_DNA"/>
</dbReference>
<reference evidence="3" key="1">
    <citation type="journal article" date="2019" name="Int. J. Syst. Evol. Microbiol.">
        <title>The Global Catalogue of Microorganisms (GCM) 10K type strain sequencing project: providing services to taxonomists for standard genome sequencing and annotation.</title>
        <authorList>
            <consortium name="The Broad Institute Genomics Platform"/>
            <consortium name="The Broad Institute Genome Sequencing Center for Infectious Disease"/>
            <person name="Wu L."/>
            <person name="Ma J."/>
        </authorList>
    </citation>
    <scope>NUCLEOTIDE SEQUENCE [LARGE SCALE GENOMIC DNA]</scope>
    <source>
        <strain evidence="3">KCTC 42662</strain>
    </source>
</reference>
<evidence type="ECO:0000256" key="1">
    <source>
        <dbReference type="SAM" id="SignalP"/>
    </source>
</evidence>
<feature type="signal peptide" evidence="1">
    <location>
        <begin position="1"/>
        <end position="22"/>
    </location>
</feature>
<dbReference type="RefSeq" id="WP_380904817.1">
    <property type="nucleotide sequence ID" value="NZ_JBHUEG010000004.1"/>
</dbReference>
<sequence length="242" mass="26838">MKTVLTVIIFSLLSFLSVGVSAQSNTEVSTMLWKGVGGKTKWDSTNYILFTANGNDAKHLQGDRKYLINKRSGQARFEGKTEDGNNIVALFNFKTDKLTKFFTNGGEVKPLNADVIAIFAKIKEQFRKDAALIFLPTLIDKPDTKTGKVSSKIVNAEKLQSLPFQLKDSILSGELFFHGETGYIKQVVDRDGNTYFVNGYKDIGGGLILPTTFKNMDNQARSTLFTTVAAFTDMEESKFSNL</sequence>
<dbReference type="Proteomes" id="UP001597545">
    <property type="component" value="Unassembled WGS sequence"/>
</dbReference>
<organism evidence="2 3">
    <name type="scientific">Sphingobacterium suaedae</name>
    <dbReference type="NCBI Taxonomy" id="1686402"/>
    <lineage>
        <taxon>Bacteria</taxon>
        <taxon>Pseudomonadati</taxon>
        <taxon>Bacteroidota</taxon>
        <taxon>Sphingobacteriia</taxon>
        <taxon>Sphingobacteriales</taxon>
        <taxon>Sphingobacteriaceae</taxon>
        <taxon>Sphingobacterium</taxon>
    </lineage>
</organism>